<evidence type="ECO:0000313" key="5">
    <source>
        <dbReference type="EMBL" id="CZR06577.1"/>
    </source>
</evidence>
<dbReference type="Gene3D" id="2.40.50.140">
    <property type="entry name" value="Nucleic acid-binding proteins"/>
    <property type="match status" value="1"/>
</dbReference>
<protein>
    <recommendedName>
        <fullName evidence="2 3">Single-stranded DNA-binding protein</fullName>
        <shortName evidence="2">SSB</shortName>
    </recommendedName>
</protein>
<evidence type="ECO:0000313" key="6">
    <source>
        <dbReference type="EMBL" id="SEJ84795.1"/>
    </source>
</evidence>
<dbReference type="EMBL" id="FJNB01000020">
    <property type="protein sequence ID" value="CZR06577.1"/>
    <property type="molecule type" value="Genomic_DNA"/>
</dbReference>
<gene>
    <name evidence="6" type="ORF">SAMN05216375_1318</name>
    <name evidence="5" type="ORF">TR210_2330</name>
</gene>
<dbReference type="InterPro" id="IPR011344">
    <property type="entry name" value="ssDNA-bd"/>
</dbReference>
<sequence length="184" mass="20327">MINNVVLVGRLTKDVDLRYTSSGTAVGTFSLAVNRQFTNQAGEREADFINCVIWRKSAENFANFTRKGSLVGITGRIQTRNYENQQGQRVYVTEVVADNFTLLESRTTTEQRPRETSAGSSNQFGGANANFGSNRSFESNQNQGQFSNQYSSPKQNGFSDFNSTADPFASNGESIDISDDDLPF</sequence>
<dbReference type="GO" id="GO:0006260">
    <property type="term" value="P:DNA replication"/>
    <property type="evidence" value="ECO:0007669"/>
    <property type="project" value="UniProtKB-UniRule"/>
</dbReference>
<accession>A0A143Z5G5</accession>
<dbReference type="PROSITE" id="PS50935">
    <property type="entry name" value="SSB"/>
    <property type="match status" value="1"/>
</dbReference>
<dbReference type="HAMAP" id="MF_00984">
    <property type="entry name" value="SSB"/>
    <property type="match status" value="1"/>
</dbReference>
<evidence type="ECO:0000256" key="4">
    <source>
        <dbReference type="SAM" id="MobiDB-lite"/>
    </source>
</evidence>
<evidence type="ECO:0000256" key="2">
    <source>
        <dbReference type="HAMAP-Rule" id="MF_00984"/>
    </source>
</evidence>
<keyword evidence="2" id="KW-0233">DNA recombination</keyword>
<dbReference type="InterPro" id="IPR000424">
    <property type="entry name" value="Primosome_PriB/ssb"/>
</dbReference>
<dbReference type="NCBIfam" id="TIGR00621">
    <property type="entry name" value="ssb"/>
    <property type="match status" value="1"/>
</dbReference>
<dbReference type="GO" id="GO:0009295">
    <property type="term" value="C:nucleoid"/>
    <property type="evidence" value="ECO:0007669"/>
    <property type="project" value="TreeGrafter"/>
</dbReference>
<dbReference type="Pfam" id="PF00436">
    <property type="entry name" value="SSB"/>
    <property type="match status" value="1"/>
</dbReference>
<name>A0A143Z5G5_9LACT</name>
<reference evidence="6 8" key="2">
    <citation type="submission" date="2016-10" db="EMBL/GenBank/DDBJ databases">
        <authorList>
            <person name="Varghese N."/>
            <person name="Submissions S."/>
        </authorList>
    </citation>
    <scope>NUCLEOTIDE SEQUENCE [LARGE SCALE GENOMIC DNA]</scope>
    <source>
        <strain evidence="6 8">DSM 22150</strain>
    </source>
</reference>
<dbReference type="Proteomes" id="UP000199280">
    <property type="component" value="Unassembled WGS sequence"/>
</dbReference>
<feature type="short sequence motif" description="Important for interaction with partner proteins" evidence="2">
    <location>
        <begin position="179"/>
        <end position="184"/>
    </location>
</feature>
<keyword evidence="2" id="KW-0227">DNA damage</keyword>
<dbReference type="RefSeq" id="WP_068624000.1">
    <property type="nucleotide sequence ID" value="NZ_FJNB01000020.1"/>
</dbReference>
<keyword evidence="2" id="KW-0234">DNA repair</keyword>
<dbReference type="STRING" id="640938.TR210_2330"/>
<dbReference type="PANTHER" id="PTHR10302">
    <property type="entry name" value="SINGLE-STRANDED DNA-BINDING PROTEIN"/>
    <property type="match status" value="1"/>
</dbReference>
<feature type="region of interest" description="Disordered" evidence="4">
    <location>
        <begin position="104"/>
        <end position="184"/>
    </location>
</feature>
<dbReference type="AlphaFoldDB" id="A0A143Z5G5"/>
<feature type="compositionally biased region" description="Polar residues" evidence="4">
    <location>
        <begin position="117"/>
        <end position="165"/>
    </location>
</feature>
<dbReference type="SUPFAM" id="SSF50249">
    <property type="entry name" value="Nucleic acid-binding proteins"/>
    <property type="match status" value="1"/>
</dbReference>
<dbReference type="EMBL" id="FNYT01000031">
    <property type="protein sequence ID" value="SEJ84795.1"/>
    <property type="molecule type" value="Genomic_DNA"/>
</dbReference>
<dbReference type="CDD" id="cd04496">
    <property type="entry name" value="SSB_OBF"/>
    <property type="match status" value="1"/>
</dbReference>
<reference evidence="5 7" key="1">
    <citation type="submission" date="2016-02" db="EMBL/GenBank/DDBJ databases">
        <authorList>
            <person name="Wen L."/>
            <person name="He K."/>
            <person name="Yang H."/>
        </authorList>
    </citation>
    <scope>NUCLEOTIDE SEQUENCE [LARGE SCALE GENOMIC DNA]</scope>
    <source>
        <strain evidence="5">Trichococcus_R210</strain>
    </source>
</reference>
<dbReference type="PANTHER" id="PTHR10302:SF27">
    <property type="entry name" value="SINGLE-STRANDED DNA-BINDING PROTEIN"/>
    <property type="match status" value="1"/>
</dbReference>
<comment type="function">
    <text evidence="2">Plays an important role in DNA replication, recombination and repair. Binds to ssDNA and to an array of partner proteins to recruit them to their sites of action during DNA metabolism.</text>
</comment>
<comment type="subunit">
    <text evidence="2">Homotetramer.</text>
</comment>
<evidence type="ECO:0000313" key="8">
    <source>
        <dbReference type="Proteomes" id="UP000199280"/>
    </source>
</evidence>
<evidence type="ECO:0000313" key="7">
    <source>
        <dbReference type="Proteomes" id="UP000076878"/>
    </source>
</evidence>
<proteinExistence type="inferred from homology"/>
<keyword evidence="1 2" id="KW-0238">DNA-binding</keyword>
<dbReference type="GO" id="GO:0003697">
    <property type="term" value="F:single-stranded DNA binding"/>
    <property type="evidence" value="ECO:0007669"/>
    <property type="project" value="UniProtKB-UniRule"/>
</dbReference>
<evidence type="ECO:0000256" key="1">
    <source>
        <dbReference type="ARBA" id="ARBA00023125"/>
    </source>
</evidence>
<keyword evidence="2" id="KW-0235">DNA replication</keyword>
<dbReference type="FunFam" id="2.40.50.140:FF:000084">
    <property type="entry name" value="Single-stranded DNA-binding protein"/>
    <property type="match status" value="1"/>
</dbReference>
<dbReference type="Proteomes" id="UP000076878">
    <property type="component" value="Unassembled WGS sequence"/>
</dbReference>
<dbReference type="GO" id="GO:0006310">
    <property type="term" value="P:DNA recombination"/>
    <property type="evidence" value="ECO:0007669"/>
    <property type="project" value="UniProtKB-UniRule"/>
</dbReference>
<dbReference type="InterPro" id="IPR012340">
    <property type="entry name" value="NA-bd_OB-fold"/>
</dbReference>
<dbReference type="OrthoDB" id="9809878at2"/>
<organism evidence="5 7">
    <name type="scientific">Trichococcus ilyis</name>
    <dbReference type="NCBI Taxonomy" id="640938"/>
    <lineage>
        <taxon>Bacteria</taxon>
        <taxon>Bacillati</taxon>
        <taxon>Bacillota</taxon>
        <taxon>Bacilli</taxon>
        <taxon>Lactobacillales</taxon>
        <taxon>Carnobacteriaceae</taxon>
        <taxon>Trichococcus</taxon>
    </lineage>
</organism>
<dbReference type="GO" id="GO:0006281">
    <property type="term" value="P:DNA repair"/>
    <property type="evidence" value="ECO:0007669"/>
    <property type="project" value="UniProtKB-UniRule"/>
</dbReference>
<evidence type="ECO:0000256" key="3">
    <source>
        <dbReference type="RuleBase" id="RU000524"/>
    </source>
</evidence>
<comment type="caution">
    <text evidence="2">Lacks conserved residue(s) required for the propagation of feature annotation.</text>
</comment>
<keyword evidence="8" id="KW-1185">Reference proteome</keyword>